<protein>
    <submittedName>
        <fullName evidence="1">1280_t:CDS:1</fullName>
    </submittedName>
</protein>
<evidence type="ECO:0000313" key="2">
    <source>
        <dbReference type="Proteomes" id="UP000789860"/>
    </source>
</evidence>
<feature type="non-terminal residue" evidence="1">
    <location>
        <position position="1"/>
    </location>
</feature>
<dbReference type="Proteomes" id="UP000789860">
    <property type="component" value="Unassembled WGS sequence"/>
</dbReference>
<proteinExistence type="predicted"/>
<comment type="caution">
    <text evidence="1">The sequence shown here is derived from an EMBL/GenBank/DDBJ whole genome shotgun (WGS) entry which is preliminary data.</text>
</comment>
<feature type="non-terminal residue" evidence="1">
    <location>
        <position position="46"/>
    </location>
</feature>
<gene>
    <name evidence="1" type="ORF">SCALOS_LOCUS7449</name>
</gene>
<keyword evidence="2" id="KW-1185">Reference proteome</keyword>
<dbReference type="EMBL" id="CAJVPM010016683">
    <property type="protein sequence ID" value="CAG8615404.1"/>
    <property type="molecule type" value="Genomic_DNA"/>
</dbReference>
<reference evidence="1" key="1">
    <citation type="submission" date="2021-06" db="EMBL/GenBank/DDBJ databases">
        <authorList>
            <person name="Kallberg Y."/>
            <person name="Tangrot J."/>
            <person name="Rosling A."/>
        </authorList>
    </citation>
    <scope>NUCLEOTIDE SEQUENCE</scope>
    <source>
        <strain evidence="1">AU212A</strain>
    </source>
</reference>
<accession>A0ACA9MVY8</accession>
<name>A0ACA9MVY8_9GLOM</name>
<sequence length="46" mass="5182">DYNNTNLSEALSILASRQFSRNLSDYKISNKDAINFISISRSVEEG</sequence>
<organism evidence="1 2">
    <name type="scientific">Scutellospora calospora</name>
    <dbReference type="NCBI Taxonomy" id="85575"/>
    <lineage>
        <taxon>Eukaryota</taxon>
        <taxon>Fungi</taxon>
        <taxon>Fungi incertae sedis</taxon>
        <taxon>Mucoromycota</taxon>
        <taxon>Glomeromycotina</taxon>
        <taxon>Glomeromycetes</taxon>
        <taxon>Diversisporales</taxon>
        <taxon>Gigasporaceae</taxon>
        <taxon>Scutellospora</taxon>
    </lineage>
</organism>
<evidence type="ECO:0000313" key="1">
    <source>
        <dbReference type="EMBL" id="CAG8615404.1"/>
    </source>
</evidence>